<gene>
    <name evidence="1" type="ORF">OOU_Y34scaffold00608g80</name>
</gene>
<protein>
    <submittedName>
        <fullName evidence="1">Uncharacterized protein</fullName>
    </submittedName>
</protein>
<reference evidence="1" key="1">
    <citation type="journal article" date="2012" name="PLoS Genet.">
        <title>Comparative analysis of the genomes of two field isolates of the rice blast fungus Magnaporthe oryzae.</title>
        <authorList>
            <person name="Xue M."/>
            <person name="Yang J."/>
            <person name="Li Z."/>
            <person name="Hu S."/>
            <person name="Yao N."/>
            <person name="Dean R.A."/>
            <person name="Zhao W."/>
            <person name="Shen M."/>
            <person name="Zhang H."/>
            <person name="Li C."/>
            <person name="Liu L."/>
            <person name="Cao L."/>
            <person name="Xu X."/>
            <person name="Xing Y."/>
            <person name="Hsiang T."/>
            <person name="Zhang Z."/>
            <person name="Xu J.R."/>
            <person name="Peng Y.L."/>
        </authorList>
    </citation>
    <scope>NUCLEOTIDE SEQUENCE</scope>
    <source>
        <strain evidence="1">Y34</strain>
    </source>
</reference>
<evidence type="ECO:0000313" key="1">
    <source>
        <dbReference type="EMBL" id="ELQ37313.1"/>
    </source>
</evidence>
<name>A0AA97PK39_PYRO3</name>
<dbReference type="Proteomes" id="UP000011086">
    <property type="component" value="Unassembled WGS sequence"/>
</dbReference>
<organism evidence="1">
    <name type="scientific">Pyricularia oryzae (strain Y34)</name>
    <name type="common">Rice blast fungus</name>
    <name type="synonym">Magnaporthe oryzae</name>
    <dbReference type="NCBI Taxonomy" id="1143189"/>
    <lineage>
        <taxon>Eukaryota</taxon>
        <taxon>Fungi</taxon>
        <taxon>Dikarya</taxon>
        <taxon>Ascomycota</taxon>
        <taxon>Pezizomycotina</taxon>
        <taxon>Sordariomycetes</taxon>
        <taxon>Sordariomycetidae</taxon>
        <taxon>Magnaporthales</taxon>
        <taxon>Pyriculariaceae</taxon>
        <taxon>Pyricularia</taxon>
    </lineage>
</organism>
<dbReference type="EMBL" id="JH793781">
    <property type="protein sequence ID" value="ELQ37313.1"/>
    <property type="molecule type" value="Genomic_DNA"/>
</dbReference>
<dbReference type="AlphaFoldDB" id="A0AA97PK39"/>
<sequence length="203" mass="22121">MVNIEYVPTKAGQDPPEVVSIAPDERWSLVTTIDHEEIVKESELSLGGSAASVLTATGCLKMQKTSTRDVSDATTVTGTTNLGTGRNSGLETVARRRLLENARHKTGVPDSVRVAVLVRRETDDPFNAMVTIEAEADMATNFGSLFRKVPLENPVLFNPKAERKGSKKNEGQSRGVENLGAEPLYSYCKARVVGRRVCFEDLI</sequence>
<accession>A0AA97PK39</accession>
<proteinExistence type="predicted"/>